<dbReference type="EMBL" id="JABSTQ010011477">
    <property type="protein sequence ID" value="KAG0410882.1"/>
    <property type="molecule type" value="Genomic_DNA"/>
</dbReference>
<evidence type="ECO:0000313" key="2">
    <source>
        <dbReference type="Proteomes" id="UP000805193"/>
    </source>
</evidence>
<organism evidence="1 2">
    <name type="scientific">Ixodes persulcatus</name>
    <name type="common">Taiga tick</name>
    <dbReference type="NCBI Taxonomy" id="34615"/>
    <lineage>
        <taxon>Eukaryota</taxon>
        <taxon>Metazoa</taxon>
        <taxon>Ecdysozoa</taxon>
        <taxon>Arthropoda</taxon>
        <taxon>Chelicerata</taxon>
        <taxon>Arachnida</taxon>
        <taxon>Acari</taxon>
        <taxon>Parasitiformes</taxon>
        <taxon>Ixodida</taxon>
        <taxon>Ixodoidea</taxon>
        <taxon>Ixodidae</taxon>
        <taxon>Ixodinae</taxon>
        <taxon>Ixodes</taxon>
    </lineage>
</organism>
<proteinExistence type="predicted"/>
<sequence length="652" mass="74668">MTLRERQTSTALFWFTSFVLTALVGIIVLVAFIIPASQNERTLNCETSECLAAYRYLHEQLDSNVHPCDDFYGHVCRKWTKNREGVGFLSDSLDRFLVKISATLQPSKPLKATSLQNTLQRGRQLLNQCFAFMQKGEQSIERDVQSAMDLMDIAGILDSTSSLEALGRVMRMSFDYNIKTIVGLRPLKLKGTVYLQLLSGAPIRNELWLEVTDRELESYFANLTNILWRKMDDSSLAPTLVRMDREVSLLLEGPSQDKWFDAEAFKAEPDFPRELWKDPLKELISSQRDDAIKGVILVTDYNQTRSLLTFIQTCPTRFASSYLVIHALVEVLRFDFAKRFEDISQSRVRHICFEAVNRALTPDWSGVVRTLLFTDAHLAKVAAMFDDIKRTSTLKIWNGWMNKSIGDVARTKLDSTTLTSHGTLFTNSTRVVFRPTFEGFLNGTFIFNYISLLKSSRTQRLQYPLDTLQAGLASLEVRGQALYSNRHRTLFLPLMFHYDPVFYGANVAPYYNYGTLGAIFARGLAEVIDPFSSWNYSTPNWWTEEALREFSYRISCYRNLHDSARPQKPHDVDKLTPGVQSSLFAWLHGSRVAYASMERNFSSSSTRFAKKRQWKKAQRVFFLRFCLASCELEHSEPLGPREQTSTLLAVFA</sequence>
<reference evidence="1 2" key="1">
    <citation type="journal article" date="2020" name="Cell">
        <title>Large-Scale Comparative Analyses of Tick Genomes Elucidate Their Genetic Diversity and Vector Capacities.</title>
        <authorList>
            <consortium name="Tick Genome and Microbiome Consortium (TIGMIC)"/>
            <person name="Jia N."/>
            <person name="Wang J."/>
            <person name="Shi W."/>
            <person name="Du L."/>
            <person name="Sun Y."/>
            <person name="Zhan W."/>
            <person name="Jiang J.F."/>
            <person name="Wang Q."/>
            <person name="Zhang B."/>
            <person name="Ji P."/>
            <person name="Bell-Sakyi L."/>
            <person name="Cui X.M."/>
            <person name="Yuan T.T."/>
            <person name="Jiang B.G."/>
            <person name="Yang W.F."/>
            <person name="Lam T.T."/>
            <person name="Chang Q.C."/>
            <person name="Ding S.J."/>
            <person name="Wang X.J."/>
            <person name="Zhu J.G."/>
            <person name="Ruan X.D."/>
            <person name="Zhao L."/>
            <person name="Wei J.T."/>
            <person name="Ye R.Z."/>
            <person name="Que T.C."/>
            <person name="Du C.H."/>
            <person name="Zhou Y.H."/>
            <person name="Cheng J.X."/>
            <person name="Dai P.F."/>
            <person name="Guo W.B."/>
            <person name="Han X.H."/>
            <person name="Huang E.J."/>
            <person name="Li L.F."/>
            <person name="Wei W."/>
            <person name="Gao Y.C."/>
            <person name="Liu J.Z."/>
            <person name="Shao H.Z."/>
            <person name="Wang X."/>
            <person name="Wang C.C."/>
            <person name="Yang T.C."/>
            <person name="Huo Q.B."/>
            <person name="Li W."/>
            <person name="Chen H.Y."/>
            <person name="Chen S.E."/>
            <person name="Zhou L.G."/>
            <person name="Ni X.B."/>
            <person name="Tian J.H."/>
            <person name="Sheng Y."/>
            <person name="Liu T."/>
            <person name="Pan Y.S."/>
            <person name="Xia L.Y."/>
            <person name="Li J."/>
            <person name="Zhao F."/>
            <person name="Cao W.C."/>
        </authorList>
    </citation>
    <scope>NUCLEOTIDE SEQUENCE [LARGE SCALE GENOMIC DNA]</scope>
    <source>
        <strain evidence="1">Iper-2018</strain>
    </source>
</reference>
<comment type="caution">
    <text evidence="1">The sequence shown here is derived from an EMBL/GenBank/DDBJ whole genome shotgun (WGS) entry which is preliminary data.</text>
</comment>
<gene>
    <name evidence="1" type="ORF">HPB47_011998</name>
</gene>
<evidence type="ECO:0000313" key="1">
    <source>
        <dbReference type="EMBL" id="KAG0410882.1"/>
    </source>
</evidence>
<protein>
    <submittedName>
        <fullName evidence="1">Uncharacterized protein</fullName>
    </submittedName>
</protein>
<accession>A0AC60NUW1</accession>
<dbReference type="Proteomes" id="UP000805193">
    <property type="component" value="Unassembled WGS sequence"/>
</dbReference>
<name>A0AC60NUW1_IXOPE</name>
<keyword evidence="2" id="KW-1185">Reference proteome</keyword>